<reference evidence="10" key="1">
    <citation type="submission" date="2021-04" db="EMBL/GenBank/DDBJ databases">
        <authorList>
            <consortium name="Molecular Ecology Group"/>
        </authorList>
    </citation>
    <scope>NUCLEOTIDE SEQUENCE</scope>
</reference>
<dbReference type="SMART" id="SM00720">
    <property type="entry name" value="calpain_III"/>
    <property type="match status" value="1"/>
</dbReference>
<comment type="similarity">
    <text evidence="1">Belongs to the peptidase C2 family.</text>
</comment>
<evidence type="ECO:0000256" key="4">
    <source>
        <dbReference type="ARBA" id="ARBA00022807"/>
    </source>
</evidence>
<dbReference type="Gene3D" id="3.90.70.10">
    <property type="entry name" value="Cysteine proteinases"/>
    <property type="match status" value="1"/>
</dbReference>
<feature type="non-terminal residue" evidence="10">
    <location>
        <position position="442"/>
    </location>
</feature>
<evidence type="ECO:0000259" key="8">
    <source>
        <dbReference type="PROSITE" id="PS50203"/>
    </source>
</evidence>
<keyword evidence="4" id="KW-0788">Thiol protease</keyword>
<dbReference type="InterPro" id="IPR022683">
    <property type="entry name" value="Calpain_III"/>
</dbReference>
<keyword evidence="11" id="KW-1185">Reference proteome</keyword>
<dbReference type="PANTHER" id="PTHR10183:SF379">
    <property type="entry name" value="CALPAIN-5"/>
    <property type="match status" value="1"/>
</dbReference>
<dbReference type="PROSITE" id="PS50203">
    <property type="entry name" value="CALPAIN_CAT"/>
    <property type="match status" value="1"/>
</dbReference>
<feature type="domain" description="Calpain catalytic" evidence="8">
    <location>
        <begin position="1"/>
        <end position="74"/>
    </location>
</feature>
<dbReference type="InterPro" id="IPR022682">
    <property type="entry name" value="Calpain_domain_III"/>
</dbReference>
<dbReference type="Pfam" id="PF01067">
    <property type="entry name" value="Calpain_III"/>
    <property type="match status" value="1"/>
</dbReference>
<dbReference type="Pfam" id="PF00648">
    <property type="entry name" value="Peptidase_C2"/>
    <property type="match status" value="1"/>
</dbReference>
<keyword evidence="3" id="KW-0378">Hydrolase</keyword>
<protein>
    <submittedName>
        <fullName evidence="10">Uncharacterized protein</fullName>
    </submittedName>
</protein>
<dbReference type="InterPro" id="IPR036213">
    <property type="entry name" value="Calpain_III_sf"/>
</dbReference>
<evidence type="ECO:0000256" key="6">
    <source>
        <dbReference type="PIRSR" id="PIRSR622684-1"/>
    </source>
</evidence>
<dbReference type="Gene3D" id="1.10.238.10">
    <property type="entry name" value="EF-hand"/>
    <property type="match status" value="1"/>
</dbReference>
<feature type="domain" description="EF-hand" evidence="9">
    <location>
        <begin position="340"/>
        <end position="375"/>
    </location>
</feature>
<gene>
    <name evidence="10" type="ORF">CUNI_LOCUS6643</name>
</gene>
<dbReference type="PROSITE" id="PS00018">
    <property type="entry name" value="EF_HAND_1"/>
    <property type="match status" value="1"/>
</dbReference>
<evidence type="ECO:0000313" key="10">
    <source>
        <dbReference type="EMBL" id="CAG5121085.1"/>
    </source>
</evidence>
<evidence type="ECO:0000256" key="7">
    <source>
        <dbReference type="PROSITE-ProRule" id="PRU00239"/>
    </source>
</evidence>
<dbReference type="SUPFAM" id="SSF47473">
    <property type="entry name" value="EF-hand"/>
    <property type="match status" value="1"/>
</dbReference>
<dbReference type="GO" id="GO:0004198">
    <property type="term" value="F:calcium-dependent cysteine-type endopeptidase activity"/>
    <property type="evidence" value="ECO:0007669"/>
    <property type="project" value="InterPro"/>
</dbReference>
<dbReference type="InterPro" id="IPR001300">
    <property type="entry name" value="Peptidase_C2_calpain_cat"/>
</dbReference>
<dbReference type="InterPro" id="IPR002048">
    <property type="entry name" value="EF_hand_dom"/>
</dbReference>
<dbReference type="InterPro" id="IPR022684">
    <property type="entry name" value="Calpain_cysteine_protease"/>
</dbReference>
<comment type="caution">
    <text evidence="10">The sequence shown here is derived from an EMBL/GenBank/DDBJ whole genome shotgun (WGS) entry which is preliminary data.</text>
</comment>
<keyword evidence="2" id="KW-0645">Protease</keyword>
<proteinExistence type="inferred from homology"/>
<dbReference type="Proteomes" id="UP000678393">
    <property type="component" value="Unassembled WGS sequence"/>
</dbReference>
<evidence type="ECO:0000256" key="1">
    <source>
        <dbReference type="ARBA" id="ARBA00007623"/>
    </source>
</evidence>
<dbReference type="PANTHER" id="PTHR10183">
    <property type="entry name" value="CALPAIN"/>
    <property type="match status" value="1"/>
</dbReference>
<feature type="active site" evidence="6">
    <location>
        <position position="15"/>
    </location>
</feature>
<evidence type="ECO:0000256" key="5">
    <source>
        <dbReference type="ARBA" id="ARBA00022837"/>
    </source>
</evidence>
<dbReference type="OrthoDB" id="424753at2759"/>
<comment type="caution">
    <text evidence="7">Lacks conserved residue(s) required for the propagation of feature annotation.</text>
</comment>
<dbReference type="InterPro" id="IPR018247">
    <property type="entry name" value="EF_Hand_1_Ca_BS"/>
</dbReference>
<dbReference type="Gene3D" id="2.60.120.380">
    <property type="match status" value="1"/>
</dbReference>
<accession>A0A8S3YZH2</accession>
<dbReference type="InterPro" id="IPR011992">
    <property type="entry name" value="EF-hand-dom_pair"/>
</dbReference>
<evidence type="ECO:0000313" key="11">
    <source>
        <dbReference type="Proteomes" id="UP000678393"/>
    </source>
</evidence>
<dbReference type="SUPFAM" id="SSF49758">
    <property type="entry name" value="Calpain large subunit, middle domain (domain III)"/>
    <property type="match status" value="1"/>
</dbReference>
<sequence>VNTERINVNLLRLRNPWGQKEWKGAWGDNSDEMLSLPQNIRDDLNFHCTDDGEFWMNFDDFIKSFDAIHLCHFQIDSLVSELGHNEIKQMWYINVASGAWVKDHTAGGCGPHRDLYRINPRMTITLLSPDVTLDRGDDCTLIVSLLRKDTRDQPDIFIGFDIYMPTDRGLQQIGNSSLHSDESATHFSQREVTRRFVVKPGRYVIIVSTHKPHQEAEFVLRAFTECPTAESKQNKNNLDESVHISHACIHFFCLLCPPHQPPLQPVPPQNDLVSRTFVRHAGPDQNLDAHELSTFLEDIATGEFRDSLKLPVESCRSLIIVYSKQKSGFLNLDEAKQAWTQIKGYRTVFKQLDVNRSHFVDAQELGTLFVKLGFQVNQSLLISIVRCYGGRNGQISLPDFILVICKLTFLFSTFQEQLRSRPGQRESAEFTRNEFLESTILT</sequence>
<evidence type="ECO:0000259" key="9">
    <source>
        <dbReference type="PROSITE" id="PS50222"/>
    </source>
</evidence>
<dbReference type="GO" id="GO:0005737">
    <property type="term" value="C:cytoplasm"/>
    <property type="evidence" value="ECO:0007669"/>
    <property type="project" value="TreeGrafter"/>
</dbReference>
<dbReference type="EMBL" id="CAJHNH020001023">
    <property type="protein sequence ID" value="CAG5121085.1"/>
    <property type="molecule type" value="Genomic_DNA"/>
</dbReference>
<dbReference type="GO" id="GO:0006508">
    <property type="term" value="P:proteolysis"/>
    <property type="evidence" value="ECO:0007669"/>
    <property type="project" value="UniProtKB-KW"/>
</dbReference>
<dbReference type="GO" id="GO:0005509">
    <property type="term" value="F:calcium ion binding"/>
    <property type="evidence" value="ECO:0007669"/>
    <property type="project" value="InterPro"/>
</dbReference>
<evidence type="ECO:0000256" key="2">
    <source>
        <dbReference type="ARBA" id="ARBA00022670"/>
    </source>
</evidence>
<dbReference type="AlphaFoldDB" id="A0A8S3YZH2"/>
<dbReference type="InterPro" id="IPR038765">
    <property type="entry name" value="Papain-like_cys_pep_sf"/>
</dbReference>
<dbReference type="SUPFAM" id="SSF54001">
    <property type="entry name" value="Cysteine proteinases"/>
    <property type="match status" value="1"/>
</dbReference>
<dbReference type="PROSITE" id="PS50222">
    <property type="entry name" value="EF_HAND_2"/>
    <property type="match status" value="1"/>
</dbReference>
<organism evidence="10 11">
    <name type="scientific">Candidula unifasciata</name>
    <dbReference type="NCBI Taxonomy" id="100452"/>
    <lineage>
        <taxon>Eukaryota</taxon>
        <taxon>Metazoa</taxon>
        <taxon>Spiralia</taxon>
        <taxon>Lophotrochozoa</taxon>
        <taxon>Mollusca</taxon>
        <taxon>Gastropoda</taxon>
        <taxon>Heterobranchia</taxon>
        <taxon>Euthyneura</taxon>
        <taxon>Panpulmonata</taxon>
        <taxon>Eupulmonata</taxon>
        <taxon>Stylommatophora</taxon>
        <taxon>Helicina</taxon>
        <taxon>Helicoidea</taxon>
        <taxon>Geomitridae</taxon>
        <taxon>Candidula</taxon>
    </lineage>
</organism>
<evidence type="ECO:0000256" key="3">
    <source>
        <dbReference type="ARBA" id="ARBA00022801"/>
    </source>
</evidence>
<keyword evidence="5" id="KW-0106">Calcium</keyword>
<dbReference type="PRINTS" id="PR00704">
    <property type="entry name" value="CALPAIN"/>
</dbReference>
<name>A0A8S3YZH2_9EUPU</name>